<reference evidence="5 6" key="1">
    <citation type="submission" date="2015-08" db="EMBL/GenBank/DDBJ databases">
        <title>Next Generation Sequencing and Analysis of the Genome of Puccinia sorghi L Schw, the Causal Agent of Maize Common Rust.</title>
        <authorList>
            <person name="Rochi L."/>
            <person name="Burguener G."/>
            <person name="Darino M."/>
            <person name="Turjanski A."/>
            <person name="Kreff E."/>
            <person name="Dieguez M.J."/>
            <person name="Sacco F."/>
        </authorList>
    </citation>
    <scope>NUCLEOTIDE SEQUENCE [LARGE SCALE GENOMIC DNA]</scope>
    <source>
        <strain evidence="5 6">RO10H11247</strain>
    </source>
</reference>
<keyword evidence="3" id="KW-0812">Transmembrane</keyword>
<feature type="compositionally biased region" description="Polar residues" evidence="2">
    <location>
        <begin position="389"/>
        <end position="406"/>
    </location>
</feature>
<sequence length="910" mass="102342">MNFESCPFNQSLPYCSSWWHLSPIKYLTDTIACLPNFLKTNYFPLDWSFVNSFNRVFPCGGNAVTPQGLFLDGRLRFAQGSRKRGLVIQLSCGRVAPPPQEDRMDEATVQGPPHQCTYSTLNKPMKHVIIHTCCLGHDYSYLALQSAGISYCNDVKHSYASSAENVSSSKDKKYKKTYSGALLNAASDPSTLNYPLFRPPLPRAPQATPKPPVPISFFLLCRLPQGTSLSTAPSGVHPVPAGKTCRINQSSLYANEKSVSPFGAPLSPTRLPAPSTTFQQHSKRMVAPEAEQEVAECSICLEALSRGTSQTPEQREKKIGPVKQVSRSIRRQFSKIRTLKGSRSSAVNTDSTAFYGCGHPAHQECKNKWESASGHGRCPLCNYDPSPPSQSADATAQSRSRASETSAWEEPPYYPSADNDYSGESSYGHGLSSQDYHPSLDPLTPRHPLHGNYFTGPAPPPMVMVSPELPGVGPGRYHMMGATRFPMIIPGYPRLPFQPHQFGSPSHFVMMHPRRPQSQSLDEVAPQLFCLLFLVVMFFYFIPFSFSSFRCHEARFGENGSRGRGAGRFREQVLARKLKLSFFKENTALFRILKGRAEITTSHTRRVGNSLQGERIVTFLFVLRVFEQQLSLPNIFLLTHVDMIAKISNSVKLLFHSLICMVTATTFPSVPSVFLIIIQMLIVVRNLHNQIQIRENKIVMEGYFPAANSTSKFEIHIIIFIVNIDKLLALGLFKRSRIIPHLEPQNLEIENWVSLAHLMQSYVLTDRKVWAQPYDFYLQSQPILIIMQKQHVQWKLPGSFCCYSNLSPRVIKPSFYAQSLFFAVLGARWGQQFIEVVYSQINNLGRKKLRHKSIPFQIFECNEISQCIILGQIIIPQGCLNTQLIKKNILIHQSKDLSSSGKKLIWTPQR</sequence>
<evidence type="ECO:0000313" key="5">
    <source>
        <dbReference type="EMBL" id="KNZ57455.1"/>
    </source>
</evidence>
<dbReference type="Gene3D" id="3.30.40.10">
    <property type="entry name" value="Zinc/RING finger domain, C3HC4 (zinc finger)"/>
    <property type="match status" value="1"/>
</dbReference>
<keyword evidence="1" id="KW-0862">Zinc</keyword>
<name>A0A0L6VBF9_9BASI</name>
<dbReference type="InterPro" id="IPR013083">
    <property type="entry name" value="Znf_RING/FYVE/PHD"/>
</dbReference>
<dbReference type="PROSITE" id="PS50089">
    <property type="entry name" value="ZF_RING_2"/>
    <property type="match status" value="1"/>
</dbReference>
<protein>
    <recommendedName>
        <fullName evidence="4">RING-type domain-containing protein</fullName>
    </recommendedName>
</protein>
<keyword evidence="1" id="KW-0863">Zinc-finger</keyword>
<dbReference type="Proteomes" id="UP000037035">
    <property type="component" value="Unassembled WGS sequence"/>
</dbReference>
<feature type="transmembrane region" description="Helical" evidence="3">
    <location>
        <begin position="653"/>
        <end position="682"/>
    </location>
</feature>
<keyword evidence="3" id="KW-1133">Transmembrane helix</keyword>
<dbReference type="SUPFAM" id="SSF57850">
    <property type="entry name" value="RING/U-box"/>
    <property type="match status" value="1"/>
</dbReference>
<evidence type="ECO:0000256" key="2">
    <source>
        <dbReference type="SAM" id="MobiDB-lite"/>
    </source>
</evidence>
<dbReference type="GO" id="GO:0008270">
    <property type="term" value="F:zinc ion binding"/>
    <property type="evidence" value="ECO:0007669"/>
    <property type="project" value="UniProtKB-KW"/>
</dbReference>
<keyword evidence="3" id="KW-0472">Membrane</keyword>
<feature type="region of interest" description="Disordered" evidence="2">
    <location>
        <begin position="386"/>
        <end position="442"/>
    </location>
</feature>
<dbReference type="AlphaFoldDB" id="A0A0L6VBF9"/>
<gene>
    <name evidence="5" type="ORF">VP01_2152g4</name>
</gene>
<evidence type="ECO:0000256" key="3">
    <source>
        <dbReference type="SAM" id="Phobius"/>
    </source>
</evidence>
<dbReference type="EMBL" id="LAVV01007006">
    <property type="protein sequence ID" value="KNZ57455.1"/>
    <property type="molecule type" value="Genomic_DNA"/>
</dbReference>
<comment type="caution">
    <text evidence="5">The sequence shown here is derived from an EMBL/GenBank/DDBJ whole genome shotgun (WGS) entry which is preliminary data.</text>
</comment>
<organism evidence="5 6">
    <name type="scientific">Puccinia sorghi</name>
    <dbReference type="NCBI Taxonomy" id="27349"/>
    <lineage>
        <taxon>Eukaryota</taxon>
        <taxon>Fungi</taxon>
        <taxon>Dikarya</taxon>
        <taxon>Basidiomycota</taxon>
        <taxon>Pucciniomycotina</taxon>
        <taxon>Pucciniomycetes</taxon>
        <taxon>Pucciniales</taxon>
        <taxon>Pucciniaceae</taxon>
        <taxon>Puccinia</taxon>
    </lineage>
</organism>
<accession>A0A0L6VBF9</accession>
<feature type="domain" description="RING-type" evidence="4">
    <location>
        <begin position="297"/>
        <end position="382"/>
    </location>
</feature>
<dbReference type="VEuPathDB" id="FungiDB:VP01_2152g4"/>
<dbReference type="SMART" id="SM00184">
    <property type="entry name" value="RING"/>
    <property type="match status" value="1"/>
</dbReference>
<evidence type="ECO:0000259" key="4">
    <source>
        <dbReference type="PROSITE" id="PS50089"/>
    </source>
</evidence>
<keyword evidence="1" id="KW-0479">Metal-binding</keyword>
<evidence type="ECO:0000313" key="6">
    <source>
        <dbReference type="Proteomes" id="UP000037035"/>
    </source>
</evidence>
<proteinExistence type="predicted"/>
<evidence type="ECO:0000256" key="1">
    <source>
        <dbReference type="PROSITE-ProRule" id="PRU00175"/>
    </source>
</evidence>
<feature type="transmembrane region" description="Helical" evidence="3">
    <location>
        <begin position="524"/>
        <end position="546"/>
    </location>
</feature>
<dbReference type="InterPro" id="IPR001841">
    <property type="entry name" value="Znf_RING"/>
</dbReference>
<keyword evidence="6" id="KW-1185">Reference proteome</keyword>